<proteinExistence type="predicted"/>
<dbReference type="EMBL" id="LR797187">
    <property type="protein sequence ID" value="CAB4192367.1"/>
    <property type="molecule type" value="Genomic_DNA"/>
</dbReference>
<gene>
    <name evidence="1" type="ORF">UFOVP1233_31</name>
</gene>
<evidence type="ECO:0000313" key="1">
    <source>
        <dbReference type="EMBL" id="CAB4192367.1"/>
    </source>
</evidence>
<name>A0A6J5RDA7_9CAUD</name>
<accession>A0A6J5RDA7</accession>
<reference evidence="1" key="1">
    <citation type="submission" date="2020-05" db="EMBL/GenBank/DDBJ databases">
        <authorList>
            <person name="Chiriac C."/>
            <person name="Salcher M."/>
            <person name="Ghai R."/>
            <person name="Kavagutti S V."/>
        </authorList>
    </citation>
    <scope>NUCLEOTIDE SEQUENCE</scope>
</reference>
<organism evidence="1">
    <name type="scientific">uncultured Caudovirales phage</name>
    <dbReference type="NCBI Taxonomy" id="2100421"/>
    <lineage>
        <taxon>Viruses</taxon>
        <taxon>Duplodnaviria</taxon>
        <taxon>Heunggongvirae</taxon>
        <taxon>Uroviricota</taxon>
        <taxon>Caudoviricetes</taxon>
        <taxon>Peduoviridae</taxon>
        <taxon>Maltschvirus</taxon>
        <taxon>Maltschvirus maltsch</taxon>
    </lineage>
</organism>
<sequence length="88" mass="10144">MPDANAHASGLFVVRGTILPRLWWLKPWSTARALAVTVNALRNHADRADLALKNAERSRLHWMQRAERAHAVAMHNERVILDMEKRQQ</sequence>
<protein>
    <submittedName>
        <fullName evidence="1">Uncharacterized protein</fullName>
    </submittedName>
</protein>